<sequence>MESQFVLHGLLIRRIYDTIFRLHQRTISNMFTVSRLMVAKRMKAVFKPNALL</sequence>
<dbReference type="AlphaFoldDB" id="Q1ZRA3"/>
<gene>
    <name evidence="1" type="ORF">VAS14_06873</name>
</gene>
<evidence type="ECO:0000313" key="2">
    <source>
        <dbReference type="Proteomes" id="UP000001603"/>
    </source>
</evidence>
<evidence type="ECO:0000313" key="1">
    <source>
        <dbReference type="EMBL" id="EAS65424.1"/>
    </source>
</evidence>
<comment type="caution">
    <text evidence="1">The sequence shown here is derived from an EMBL/GenBank/DDBJ whole genome shotgun (WGS) entry which is preliminary data.</text>
</comment>
<name>Q1ZRA3_PHOAS</name>
<accession>Q1ZRA3</accession>
<dbReference type="HOGENOM" id="CLU_3083031_0_0_6"/>
<dbReference type="EMBL" id="AAOJ01000002">
    <property type="protein sequence ID" value="EAS65424.1"/>
    <property type="molecule type" value="Genomic_DNA"/>
</dbReference>
<dbReference type="Proteomes" id="UP000001603">
    <property type="component" value="Unassembled WGS sequence"/>
</dbReference>
<organism evidence="1 2">
    <name type="scientific">Photobacterium angustum (strain S14 / CCUG 15956)</name>
    <name type="common">Vibrio sp. (strain S14 / CCUG 15956)</name>
    <dbReference type="NCBI Taxonomy" id="314292"/>
    <lineage>
        <taxon>Bacteria</taxon>
        <taxon>Pseudomonadati</taxon>
        <taxon>Pseudomonadota</taxon>
        <taxon>Gammaproteobacteria</taxon>
        <taxon>Vibrionales</taxon>
        <taxon>Vibrionaceae</taxon>
        <taxon>Photobacterium</taxon>
    </lineage>
</organism>
<proteinExistence type="predicted"/>
<dbReference type="eggNOG" id="COG1252">
    <property type="taxonomic scope" value="Bacteria"/>
</dbReference>
<protein>
    <submittedName>
        <fullName evidence="1">NADH dehydrogenase</fullName>
    </submittedName>
</protein>
<reference evidence="1 2" key="1">
    <citation type="journal article" date="2009" name="Proc. Natl. Acad. Sci. U.S.A.">
        <title>The genomic basis of trophic strategy in marine bacteria.</title>
        <authorList>
            <person name="Lauro F.M."/>
            <person name="McDougald D."/>
            <person name="Thomas T."/>
            <person name="Williams T.J."/>
            <person name="Egan S."/>
            <person name="Rice S."/>
            <person name="DeMaere M.Z."/>
            <person name="Ting L."/>
            <person name="Ertan H."/>
            <person name="Johnson J."/>
            <person name="Ferriera S."/>
            <person name="Lapidus A."/>
            <person name="Anderson I."/>
            <person name="Kyrpides N."/>
            <person name="Munk A.C."/>
            <person name="Detter C."/>
            <person name="Han C.S."/>
            <person name="Brown M.V."/>
            <person name="Robb F.T."/>
            <person name="Kjelleberg S."/>
            <person name="Cavicchioli R."/>
        </authorList>
    </citation>
    <scope>NUCLEOTIDE SEQUENCE [LARGE SCALE GENOMIC DNA]</scope>
    <source>
        <strain evidence="1 2">S14</strain>
    </source>
</reference>